<dbReference type="EMBL" id="NKHF01000023">
    <property type="protein sequence ID" value="PCK32949.1"/>
    <property type="molecule type" value="Genomic_DNA"/>
</dbReference>
<gene>
    <name evidence="1" type="ORF">CEX98_04990</name>
</gene>
<keyword evidence="2" id="KW-1185">Reference proteome</keyword>
<evidence type="ECO:0000313" key="2">
    <source>
        <dbReference type="Proteomes" id="UP000228621"/>
    </source>
</evidence>
<comment type="caution">
    <text evidence="1">The sequence shown here is derived from an EMBL/GenBank/DDBJ whole genome shotgun (WGS) entry which is preliminary data.</text>
</comment>
<organism evidence="1 2">
    <name type="scientific">Pseudoalteromonas piscicida</name>
    <dbReference type="NCBI Taxonomy" id="43662"/>
    <lineage>
        <taxon>Bacteria</taxon>
        <taxon>Pseudomonadati</taxon>
        <taxon>Pseudomonadota</taxon>
        <taxon>Gammaproteobacteria</taxon>
        <taxon>Alteromonadales</taxon>
        <taxon>Pseudoalteromonadaceae</taxon>
        <taxon>Pseudoalteromonas</taxon>
    </lineage>
</organism>
<reference evidence="2" key="1">
    <citation type="journal article" date="2019" name="Genome Announc.">
        <title>Draft Genome Sequence of Pseudoalteromonas piscicida Strain 36Y ROTHPW, an Hypersaline Seawater Isolate from the South Coast of Sonora, Mexico.</title>
        <authorList>
            <person name="Sanchez-Diaz R."/>
            <person name="Molina-Garza Z.J."/>
            <person name="Cruz-Suarez L.E."/>
            <person name="Selvin J."/>
            <person name="Kiran G.S."/>
            <person name="Ibarra-Gamez J.C."/>
            <person name="Gomez-Gil B."/>
            <person name="Galaviz-Silva L."/>
        </authorList>
    </citation>
    <scope>NUCLEOTIDE SEQUENCE [LARGE SCALE GENOMIC DNA]</scope>
    <source>
        <strain evidence="2">36Y_RITHPW</strain>
    </source>
</reference>
<dbReference type="AlphaFoldDB" id="A0A2A5JUD6"/>
<proteinExistence type="predicted"/>
<evidence type="ECO:0000313" key="1">
    <source>
        <dbReference type="EMBL" id="PCK32949.1"/>
    </source>
</evidence>
<name>A0A2A5JUD6_PSEO7</name>
<sequence>MLVRGIALLIGVFINQAIACQDKINELAFTRFHYGSEQDFPYQQLGVDTVRNKLFGREVLMAKADFKESEAIQFGEDVFISNIYEHSKYEVSYTVSPAPFHSKQADSFEILLEKISKLRKLLPICSEHFVDLWLDVMSVIAALNHPPSKLDVYIDKINKHILVFHETGWISVYPSTEQGRLVIGMGEPPDS</sequence>
<protein>
    <submittedName>
        <fullName evidence="1">Uncharacterized protein</fullName>
    </submittedName>
</protein>
<accession>A0A2A5JUD6</accession>
<dbReference type="Proteomes" id="UP000228621">
    <property type="component" value="Unassembled WGS sequence"/>
</dbReference>